<sequence>MTPNIAPNDSQSRLQLAAGSSRLLVMRAGAAVVCTEGSVRVEEAANSLEAAGGLHRVVSVRVNAGEVHGLAYGGAVRLAALGGAQVICLEAEGFARSAMRWVTAFFQRFFPKSRNNSLGALHKISK</sequence>
<name>H0F947_9BURK</name>
<reference evidence="1 2" key="1">
    <citation type="journal article" date="2012" name="J. Bacteriol.">
        <title>Genome sequence of the highly efficient arsenite-oxidizing bacterium Achromobacter arsenitoxydans SY8.</title>
        <authorList>
            <person name="Li X."/>
            <person name="Hu Y."/>
            <person name="Gong J."/>
            <person name="Lin Y."/>
            <person name="Johnstone L."/>
            <person name="Rensing C."/>
            <person name="Wang G."/>
        </authorList>
    </citation>
    <scope>NUCLEOTIDE SEQUENCE [LARGE SCALE GENOMIC DNA]</scope>
    <source>
        <strain evidence="1 2">SY8</strain>
    </source>
</reference>
<dbReference type="AlphaFoldDB" id="H0F947"/>
<proteinExistence type="predicted"/>
<dbReference type="PATRIC" id="fig|477184.5.peg.3251"/>
<organism evidence="1 2">
    <name type="scientific">Achromobacter arsenitoxydans SY8</name>
    <dbReference type="NCBI Taxonomy" id="477184"/>
    <lineage>
        <taxon>Bacteria</taxon>
        <taxon>Pseudomonadati</taxon>
        <taxon>Pseudomonadota</taxon>
        <taxon>Betaproteobacteria</taxon>
        <taxon>Burkholderiales</taxon>
        <taxon>Alcaligenaceae</taxon>
        <taxon>Achromobacter</taxon>
    </lineage>
</organism>
<dbReference type="EMBL" id="AGUF01000055">
    <property type="protein sequence ID" value="EHK65112.1"/>
    <property type="molecule type" value="Genomic_DNA"/>
</dbReference>
<accession>H0F947</accession>
<dbReference type="OrthoDB" id="8663719at2"/>
<gene>
    <name evidence="1" type="ORF">KYC_16477</name>
</gene>
<evidence type="ECO:0000313" key="1">
    <source>
        <dbReference type="EMBL" id="EHK65112.1"/>
    </source>
</evidence>
<comment type="caution">
    <text evidence="1">The sequence shown here is derived from an EMBL/GenBank/DDBJ whole genome shotgun (WGS) entry which is preliminary data.</text>
</comment>
<dbReference type="Proteomes" id="UP000003113">
    <property type="component" value="Unassembled WGS sequence"/>
</dbReference>
<evidence type="ECO:0000313" key="2">
    <source>
        <dbReference type="Proteomes" id="UP000003113"/>
    </source>
</evidence>
<keyword evidence="2" id="KW-1185">Reference proteome</keyword>
<protein>
    <submittedName>
        <fullName evidence="1">Uncharacterized protein</fullName>
    </submittedName>
</protein>
<dbReference type="STRING" id="477184.KYC_16477"/>